<gene>
    <name evidence="2" type="ORF">ATANTOWER_028484</name>
</gene>
<feature type="region of interest" description="Disordered" evidence="1">
    <location>
        <begin position="75"/>
        <end position="99"/>
    </location>
</feature>
<evidence type="ECO:0000313" key="2">
    <source>
        <dbReference type="EMBL" id="MED6254522.1"/>
    </source>
</evidence>
<protein>
    <recommendedName>
        <fullName evidence="4">Reverse transcriptase domain-containing protein</fullName>
    </recommendedName>
</protein>
<keyword evidence="3" id="KW-1185">Reference proteome</keyword>
<dbReference type="InterPro" id="IPR043502">
    <property type="entry name" value="DNA/RNA_pol_sf"/>
</dbReference>
<evidence type="ECO:0008006" key="4">
    <source>
        <dbReference type="Google" id="ProtNLM"/>
    </source>
</evidence>
<accession>A0ABU7BV42</accession>
<sequence length="110" mass="12312">MLRTRDVLQAIHPEEWFSSIDLRDAYFHVPIHPELYPFEERLTSLQSCHSPWIWWPYWQAHRSAIGPDSIPAPVFSSGSSSPSSGMAEVVGDADGGLGLDNPLGCEDYIL</sequence>
<name>A0ABU7BV42_9TELE</name>
<reference evidence="2 3" key="1">
    <citation type="submission" date="2021-07" db="EMBL/GenBank/DDBJ databases">
        <authorList>
            <person name="Palmer J.M."/>
        </authorList>
    </citation>
    <scope>NUCLEOTIDE SEQUENCE [LARGE SCALE GENOMIC DNA]</scope>
    <source>
        <strain evidence="2 3">AT_MEX2019</strain>
        <tissue evidence="2">Muscle</tissue>
    </source>
</reference>
<evidence type="ECO:0000313" key="3">
    <source>
        <dbReference type="Proteomes" id="UP001345963"/>
    </source>
</evidence>
<feature type="compositionally biased region" description="Low complexity" evidence="1">
    <location>
        <begin position="76"/>
        <end position="85"/>
    </location>
</feature>
<comment type="caution">
    <text evidence="2">The sequence shown here is derived from an EMBL/GenBank/DDBJ whole genome shotgun (WGS) entry which is preliminary data.</text>
</comment>
<dbReference type="Proteomes" id="UP001345963">
    <property type="component" value="Unassembled WGS sequence"/>
</dbReference>
<organism evidence="2 3">
    <name type="scientific">Ataeniobius toweri</name>
    <dbReference type="NCBI Taxonomy" id="208326"/>
    <lineage>
        <taxon>Eukaryota</taxon>
        <taxon>Metazoa</taxon>
        <taxon>Chordata</taxon>
        <taxon>Craniata</taxon>
        <taxon>Vertebrata</taxon>
        <taxon>Euteleostomi</taxon>
        <taxon>Actinopterygii</taxon>
        <taxon>Neopterygii</taxon>
        <taxon>Teleostei</taxon>
        <taxon>Neoteleostei</taxon>
        <taxon>Acanthomorphata</taxon>
        <taxon>Ovalentaria</taxon>
        <taxon>Atherinomorphae</taxon>
        <taxon>Cyprinodontiformes</taxon>
        <taxon>Goodeidae</taxon>
        <taxon>Ataeniobius</taxon>
    </lineage>
</organism>
<dbReference type="SUPFAM" id="SSF56672">
    <property type="entry name" value="DNA/RNA polymerases"/>
    <property type="match status" value="1"/>
</dbReference>
<dbReference type="EMBL" id="JAHUTI010069559">
    <property type="protein sequence ID" value="MED6254522.1"/>
    <property type="molecule type" value="Genomic_DNA"/>
</dbReference>
<evidence type="ECO:0000256" key="1">
    <source>
        <dbReference type="SAM" id="MobiDB-lite"/>
    </source>
</evidence>
<proteinExistence type="predicted"/>